<gene>
    <name evidence="1" type="ORF">CAAU_1808</name>
</gene>
<name>I7J5N8_9CLOT</name>
<organism evidence="1 2">
    <name type="scientific">Caloramator australicus RC3</name>
    <dbReference type="NCBI Taxonomy" id="857293"/>
    <lineage>
        <taxon>Bacteria</taxon>
        <taxon>Bacillati</taxon>
        <taxon>Bacillota</taxon>
        <taxon>Clostridia</taxon>
        <taxon>Eubacteriales</taxon>
        <taxon>Clostridiaceae</taxon>
        <taxon>Caloramator</taxon>
    </lineage>
</organism>
<sequence length="174" mass="20637">MNQDEFEDRVFEAIKEGYNNYIIIEGGEVFLNPSMLFRYLKKVKDIDIKKYVITNGFWGNLDIYFRILKDLKGLGLSGIILEYDYFHKPFIDEDKLKDAIDKVLKNDLELILKGILLTDDISTYEDIETLKEIKKLMDKKNNKVIFESIEAKFKTEIYKRWTVDEKLILFKNNA</sequence>
<keyword evidence="2" id="KW-1185">Reference proteome</keyword>
<evidence type="ECO:0008006" key="3">
    <source>
        <dbReference type="Google" id="ProtNLM"/>
    </source>
</evidence>
<proteinExistence type="predicted"/>
<dbReference type="EMBL" id="CAKP01000096">
    <property type="protein sequence ID" value="CCJ33892.1"/>
    <property type="molecule type" value="Genomic_DNA"/>
</dbReference>
<dbReference type="InterPro" id="IPR058240">
    <property type="entry name" value="rSAM_sf"/>
</dbReference>
<dbReference type="Proteomes" id="UP000007652">
    <property type="component" value="Unassembled WGS sequence"/>
</dbReference>
<comment type="caution">
    <text evidence="1">The sequence shown here is derived from an EMBL/GenBank/DDBJ whole genome shotgun (WGS) entry which is preliminary data.</text>
</comment>
<dbReference type="InterPro" id="IPR013785">
    <property type="entry name" value="Aldolase_TIM"/>
</dbReference>
<accession>I7J5N8</accession>
<dbReference type="AlphaFoldDB" id="I7J5N8"/>
<dbReference type="Gene3D" id="3.20.20.70">
    <property type="entry name" value="Aldolase class I"/>
    <property type="match status" value="1"/>
</dbReference>
<evidence type="ECO:0000313" key="2">
    <source>
        <dbReference type="Proteomes" id="UP000007652"/>
    </source>
</evidence>
<reference evidence="1 2" key="1">
    <citation type="journal article" date="2011" name="J. Bacteriol.">
        <title>Draft genome sequence of Caloramator australicus strain RC3T, a thermoanaerobe from the Great Artesian Basin of Australia.</title>
        <authorList>
            <person name="Ogg C.D."/>
            <person name="Patel B.K.C."/>
        </authorList>
    </citation>
    <scope>NUCLEOTIDE SEQUENCE [LARGE SCALE GENOMIC DNA]</scope>
    <source>
        <strain evidence="1 2">RC3</strain>
    </source>
</reference>
<protein>
    <recommendedName>
        <fullName evidence="3">Radical SAM core domain-containing protein</fullName>
    </recommendedName>
</protein>
<dbReference type="STRING" id="857293.CAAU_1808"/>
<dbReference type="SUPFAM" id="SSF102114">
    <property type="entry name" value="Radical SAM enzymes"/>
    <property type="match status" value="1"/>
</dbReference>
<evidence type="ECO:0000313" key="1">
    <source>
        <dbReference type="EMBL" id="CCJ33892.1"/>
    </source>
</evidence>